<dbReference type="STRING" id="926571.NVIE_0290"/>
<keyword evidence="2" id="KW-1185">Reference proteome</keyword>
<protein>
    <submittedName>
        <fullName evidence="1">Uncharacterized protein</fullName>
    </submittedName>
</protein>
<gene>
    <name evidence="1" type="ORF">NVIE_0290</name>
</gene>
<accession>A0A060HGL5</accession>
<evidence type="ECO:0000313" key="2">
    <source>
        <dbReference type="Proteomes" id="UP000027093"/>
    </source>
</evidence>
<dbReference type="Proteomes" id="UP000027093">
    <property type="component" value="Chromosome"/>
</dbReference>
<name>A0A060HGL5_9ARCH</name>
<dbReference type="EMBL" id="CP007536">
    <property type="protein sequence ID" value="AIC14475.1"/>
    <property type="molecule type" value="Genomic_DNA"/>
</dbReference>
<sequence>MFDNSSLKKGCDMLIDFIKFFFYTFS</sequence>
<dbReference type="HOGENOM" id="CLU_3416527_0_0_2"/>
<dbReference type="AlphaFoldDB" id="A0A060HGL5"/>
<proteinExistence type="predicted"/>
<evidence type="ECO:0000313" key="1">
    <source>
        <dbReference type="EMBL" id="AIC14475.1"/>
    </source>
</evidence>
<organism evidence="1 2">
    <name type="scientific">Nitrososphaera viennensis EN76</name>
    <dbReference type="NCBI Taxonomy" id="926571"/>
    <lineage>
        <taxon>Archaea</taxon>
        <taxon>Nitrososphaerota</taxon>
        <taxon>Nitrososphaeria</taxon>
        <taxon>Nitrososphaerales</taxon>
        <taxon>Nitrososphaeraceae</taxon>
        <taxon>Nitrososphaera</taxon>
    </lineage>
</organism>
<reference evidence="1 2" key="1">
    <citation type="journal article" date="2014" name="Int. J. Syst. Evol. Microbiol.">
        <title>Nitrososphaera viennensis gen. nov., sp. nov., an aerobic and mesophilic, ammonia-oxidizing archaeon from soil and a member of the archaeal phylum Thaumarchaeota.</title>
        <authorList>
            <person name="Stieglmeier M."/>
            <person name="Klingl A."/>
            <person name="Alves R.J."/>
            <person name="Rittmann S.K."/>
            <person name="Melcher M."/>
            <person name="Leisch N."/>
            <person name="Schleper C."/>
        </authorList>
    </citation>
    <scope>NUCLEOTIDE SEQUENCE [LARGE SCALE GENOMIC DNA]</scope>
    <source>
        <strain evidence="1">EN76</strain>
    </source>
</reference>
<dbReference type="KEGG" id="nvn:NVIE_0290"/>